<sequence length="320" mass="36194">MRNSTPPTHVINLSDQIYAFEISGSEWTTNLLCIAVTKKIILGIVKFPEESEIEQFEWHQLKELYHESRCHAITFAPETSLAVLPKVVTFCAAGADFILRIYRSDLQNSDTIQQLKGHTSYINDVAWEPEGEYLASVSDDHTCIIWNARDNFETVTNFCLTSAGMSVKWHPEEIGKMLVAEKNGIIHIYNAKSQQVIMSLESPKIPLMCADWALSNRLFITAVAGGDVFTWDLRRASRPVETKPIHEDGGRIVKFNPNNELILASVGRPDITLKVHNMKSPVPQIEASVKLFGGLSWHHRLPYVAIGCDRKLCFWKVQMK</sequence>
<evidence type="ECO:0000256" key="18">
    <source>
        <dbReference type="ARBA" id="ARBA00053706"/>
    </source>
</evidence>
<dbReference type="InterPro" id="IPR036322">
    <property type="entry name" value="WD40_repeat_dom_sf"/>
</dbReference>
<evidence type="ECO:0000256" key="5">
    <source>
        <dbReference type="ARBA" id="ARBA00022574"/>
    </source>
</evidence>
<dbReference type="FunFam" id="2.130.10.10:FF:000168">
    <property type="entry name" value="Nucleoporin Nup37"/>
    <property type="match status" value="1"/>
</dbReference>
<evidence type="ECO:0000256" key="10">
    <source>
        <dbReference type="ARBA" id="ARBA00022829"/>
    </source>
</evidence>
<keyword evidence="13" id="KW-0811">Translocation</keyword>
<dbReference type="PROSITE" id="PS50082">
    <property type="entry name" value="WD_REPEATS_2"/>
    <property type="match status" value="1"/>
</dbReference>
<dbReference type="InterPro" id="IPR015943">
    <property type="entry name" value="WD40/YVTN_repeat-like_dom_sf"/>
</dbReference>
<keyword evidence="17" id="KW-0137">Centromere</keyword>
<keyword evidence="5 22" id="KW-0853">WD repeat</keyword>
<keyword evidence="10" id="KW-0159">Chromosome partition</keyword>
<comment type="subunit">
    <text evidence="19">Component of the Nup107-160 subcomplex of the nuclear pore complex (NPC). The Nup107-160 subcomplex includes NUP160, NUP133, NUP107, NUP98, NUP85, NUP43, NUP37, SEH1 and SEC13.</text>
</comment>
<dbReference type="GO" id="GO:0000776">
    <property type="term" value="C:kinetochore"/>
    <property type="evidence" value="ECO:0007669"/>
    <property type="project" value="UniProtKB-KW"/>
</dbReference>
<keyword evidence="7" id="KW-0677">Repeat</keyword>
<evidence type="ECO:0000256" key="2">
    <source>
        <dbReference type="ARBA" id="ARBA00004629"/>
    </source>
</evidence>
<keyword evidence="24" id="KW-1185">Reference proteome</keyword>
<keyword evidence="15" id="KW-0539">Nucleus</keyword>
<evidence type="ECO:0000256" key="6">
    <source>
        <dbReference type="ARBA" id="ARBA00022618"/>
    </source>
</evidence>
<dbReference type="OMA" id="FWKVQIK"/>
<dbReference type="InterPro" id="IPR001680">
    <property type="entry name" value="WD40_rpt"/>
</dbReference>
<evidence type="ECO:0000256" key="17">
    <source>
        <dbReference type="ARBA" id="ARBA00023328"/>
    </source>
</evidence>
<evidence type="ECO:0000256" key="8">
    <source>
        <dbReference type="ARBA" id="ARBA00022776"/>
    </source>
</evidence>
<evidence type="ECO:0000256" key="11">
    <source>
        <dbReference type="ARBA" id="ARBA00022838"/>
    </source>
</evidence>
<dbReference type="OrthoDB" id="340259at2759"/>
<evidence type="ECO:0000256" key="19">
    <source>
        <dbReference type="ARBA" id="ARBA00062724"/>
    </source>
</evidence>
<dbReference type="GO" id="GO:0051028">
    <property type="term" value="P:mRNA transport"/>
    <property type="evidence" value="ECO:0007669"/>
    <property type="project" value="UniProtKB-KW"/>
</dbReference>
<proteinExistence type="predicted"/>
<keyword evidence="9" id="KW-0509">mRNA transport</keyword>
<evidence type="ECO:0000256" key="4">
    <source>
        <dbReference type="ARBA" id="ARBA00022454"/>
    </source>
</evidence>
<name>A0A7R8UYF9_HERIL</name>
<dbReference type="Proteomes" id="UP000594454">
    <property type="component" value="Chromosome 4"/>
</dbReference>
<dbReference type="SUPFAM" id="SSF50978">
    <property type="entry name" value="WD40 repeat-like"/>
    <property type="match status" value="1"/>
</dbReference>
<evidence type="ECO:0000256" key="12">
    <source>
        <dbReference type="ARBA" id="ARBA00022927"/>
    </source>
</evidence>
<keyword evidence="11" id="KW-0995">Kinetochore</keyword>
<evidence type="ECO:0000256" key="15">
    <source>
        <dbReference type="ARBA" id="ARBA00023242"/>
    </source>
</evidence>
<evidence type="ECO:0000256" key="14">
    <source>
        <dbReference type="ARBA" id="ARBA00023132"/>
    </source>
</evidence>
<protein>
    <recommendedName>
        <fullName evidence="20">Nucleoporin Nup37</fullName>
    </recommendedName>
    <alternativeName>
        <fullName evidence="21">Nup107-160 subcomplex subunit Nup37</fullName>
    </alternativeName>
</protein>
<dbReference type="GO" id="GO:0031080">
    <property type="term" value="C:nuclear pore outer ring"/>
    <property type="evidence" value="ECO:0007669"/>
    <property type="project" value="InterPro"/>
</dbReference>
<dbReference type="GO" id="GO:0051301">
    <property type="term" value="P:cell division"/>
    <property type="evidence" value="ECO:0007669"/>
    <property type="project" value="UniProtKB-KW"/>
</dbReference>
<evidence type="ECO:0000313" key="23">
    <source>
        <dbReference type="EMBL" id="CAD7088889.1"/>
    </source>
</evidence>
<evidence type="ECO:0000256" key="21">
    <source>
        <dbReference type="ARBA" id="ARBA00076652"/>
    </source>
</evidence>
<dbReference type="InParanoid" id="A0A7R8UYF9"/>
<keyword evidence="8" id="KW-0498">Mitosis</keyword>
<keyword evidence="12" id="KW-0653">Protein transport</keyword>
<evidence type="ECO:0000256" key="1">
    <source>
        <dbReference type="ARBA" id="ARBA00004567"/>
    </source>
</evidence>
<comment type="subcellular location">
    <subcellularLocation>
        <location evidence="2">Chromosome</location>
        <location evidence="2">Centromere</location>
        <location evidence="2">Kinetochore</location>
    </subcellularLocation>
    <subcellularLocation>
        <location evidence="1">Nucleus</location>
        <location evidence="1">Nuclear pore complex</location>
    </subcellularLocation>
</comment>
<evidence type="ECO:0000256" key="20">
    <source>
        <dbReference type="ARBA" id="ARBA00068271"/>
    </source>
</evidence>
<reference evidence="23 24" key="1">
    <citation type="submission" date="2020-11" db="EMBL/GenBank/DDBJ databases">
        <authorList>
            <person name="Wallbank WR R."/>
            <person name="Pardo Diaz C."/>
            <person name="Kozak K."/>
            <person name="Martin S."/>
            <person name="Jiggins C."/>
            <person name="Moest M."/>
            <person name="Warren A I."/>
            <person name="Generalovic N T."/>
            <person name="Byers J.R.P. K."/>
            <person name="Montejo-Kovacevich G."/>
            <person name="Yen C E."/>
        </authorList>
    </citation>
    <scope>NUCLEOTIDE SEQUENCE [LARGE SCALE GENOMIC DNA]</scope>
</reference>
<evidence type="ECO:0000256" key="3">
    <source>
        <dbReference type="ARBA" id="ARBA00022448"/>
    </source>
</evidence>
<keyword evidence="6" id="KW-0132">Cell division</keyword>
<evidence type="ECO:0000256" key="13">
    <source>
        <dbReference type="ARBA" id="ARBA00023010"/>
    </source>
</evidence>
<accession>A0A7R8UYF9</accession>
<keyword evidence="14" id="KW-0906">Nuclear pore complex</keyword>
<dbReference type="Pfam" id="PF00400">
    <property type="entry name" value="WD40"/>
    <property type="match status" value="1"/>
</dbReference>
<dbReference type="PANTHER" id="PTHR22806">
    <property type="entry name" value="NUCLEOPORIN NUP37 P37 -RELATED"/>
    <property type="match status" value="1"/>
</dbReference>
<dbReference type="GO" id="GO:0015031">
    <property type="term" value="P:protein transport"/>
    <property type="evidence" value="ECO:0007669"/>
    <property type="project" value="UniProtKB-KW"/>
</dbReference>
<dbReference type="AlphaFoldDB" id="A0A7R8UYF9"/>
<dbReference type="PANTHER" id="PTHR22806:SF0">
    <property type="entry name" value="NUCLEOPORIN NUP37"/>
    <property type="match status" value="1"/>
</dbReference>
<evidence type="ECO:0000256" key="9">
    <source>
        <dbReference type="ARBA" id="ARBA00022816"/>
    </source>
</evidence>
<keyword evidence="16" id="KW-0131">Cell cycle</keyword>
<keyword evidence="4" id="KW-0158">Chromosome</keyword>
<evidence type="ECO:0000256" key="7">
    <source>
        <dbReference type="ARBA" id="ARBA00022737"/>
    </source>
</evidence>
<dbReference type="SMART" id="SM00320">
    <property type="entry name" value="WD40"/>
    <property type="match status" value="6"/>
</dbReference>
<dbReference type="Gene3D" id="2.130.10.10">
    <property type="entry name" value="YVTN repeat-like/Quinoprotein amine dehydrogenase"/>
    <property type="match status" value="1"/>
</dbReference>
<feature type="repeat" description="WD" evidence="22">
    <location>
        <begin position="115"/>
        <end position="156"/>
    </location>
</feature>
<evidence type="ECO:0000256" key="16">
    <source>
        <dbReference type="ARBA" id="ARBA00023306"/>
    </source>
</evidence>
<dbReference type="EMBL" id="LR899012">
    <property type="protein sequence ID" value="CAD7088889.1"/>
    <property type="molecule type" value="Genomic_DNA"/>
</dbReference>
<dbReference type="InterPro" id="IPR037626">
    <property type="entry name" value="NUP37"/>
</dbReference>
<evidence type="ECO:0000313" key="24">
    <source>
        <dbReference type="Proteomes" id="UP000594454"/>
    </source>
</evidence>
<keyword evidence="3" id="KW-0813">Transport</keyword>
<comment type="function">
    <text evidence="18">Component of the Nup107-160 subcomplex of the nuclear pore complex (NPC). The Nup107-160 subcomplex is required for the assembly of a functional NPC. The Nup107-160 subcomplex is also required for normal kinetochore microtubule attachment, mitotic progression and chromosome segregation.</text>
</comment>
<organism evidence="23 24">
    <name type="scientific">Hermetia illucens</name>
    <name type="common">Black soldier fly</name>
    <dbReference type="NCBI Taxonomy" id="343691"/>
    <lineage>
        <taxon>Eukaryota</taxon>
        <taxon>Metazoa</taxon>
        <taxon>Ecdysozoa</taxon>
        <taxon>Arthropoda</taxon>
        <taxon>Hexapoda</taxon>
        <taxon>Insecta</taxon>
        <taxon>Pterygota</taxon>
        <taxon>Neoptera</taxon>
        <taxon>Endopterygota</taxon>
        <taxon>Diptera</taxon>
        <taxon>Brachycera</taxon>
        <taxon>Stratiomyomorpha</taxon>
        <taxon>Stratiomyidae</taxon>
        <taxon>Hermetiinae</taxon>
        <taxon>Hermetia</taxon>
    </lineage>
</organism>
<gene>
    <name evidence="23" type="ORF">HERILL_LOCUS11478</name>
</gene>
<dbReference type="PROSITE" id="PS50294">
    <property type="entry name" value="WD_REPEATS_REGION"/>
    <property type="match status" value="1"/>
</dbReference>
<dbReference type="FunCoup" id="A0A7R8UYF9">
    <property type="interactions" value="712"/>
</dbReference>
<dbReference type="GO" id="GO:0007059">
    <property type="term" value="P:chromosome segregation"/>
    <property type="evidence" value="ECO:0007669"/>
    <property type="project" value="UniProtKB-KW"/>
</dbReference>
<evidence type="ECO:0000256" key="22">
    <source>
        <dbReference type="PROSITE-ProRule" id="PRU00221"/>
    </source>
</evidence>